<sequence length="520" mass="56446">MATVNMSQEYKGRSQGFTKSERLLKDPERQKRHKTEPKELNVSADVRTDNSMDESKTEAKLETEGNGSKCESISEDAMGSADKKALVSIEMPENRQDKEDDNHTENEDDSRNFTKGKNVIKLAEGQTSENYRLEGAEEGSVKEDNDAKDSESYNHGDNDGGNIGTQNTLPQTDKTDQFERDNDKTEVEEAANVKLSPQFGEVGDDENLGISKIEDSRGTLVLGSGDNDGGDIGAQNTLLETDKTEQVDRDGKTKDEGAAIVKLSPQFGEEGGEDKNPGTNNVEDKRGTLVVGSVDNDGGNTGAQNTLPEIDKTNQFERDDGDTKDEEAANVKLSPHLGKEGDEDEDPGINKIEDNRGILVLGSGDSDGGNIGAQNTLPEKDKTDQVERDDEKTKYEEAANVKLSPQFGEEGGEDKNPGINKIEDNRRTLVLGSGDNDGGKIEAQNTLPETDKTNQFERDDGDTKDEEAANVKLIPQFGEEGDEDEIPNISKIEDSRGALVLGSGDNDGENIEAQIIMPNA</sequence>
<name>A0A2G9RNK0_AQUCT</name>
<dbReference type="EMBL" id="KV935980">
    <property type="protein sequence ID" value="PIO29482.1"/>
    <property type="molecule type" value="Genomic_DNA"/>
</dbReference>
<feature type="region of interest" description="Disordered" evidence="1">
    <location>
        <begin position="1"/>
        <end position="207"/>
    </location>
</feature>
<dbReference type="Proteomes" id="UP000228934">
    <property type="component" value="Unassembled WGS sequence"/>
</dbReference>
<proteinExistence type="predicted"/>
<feature type="compositionally biased region" description="Basic and acidic residues" evidence="1">
    <location>
        <begin position="378"/>
        <end position="399"/>
    </location>
</feature>
<evidence type="ECO:0000313" key="2">
    <source>
        <dbReference type="EMBL" id="PIO29482.1"/>
    </source>
</evidence>
<protein>
    <submittedName>
        <fullName evidence="2">Uncharacterized protein</fullName>
    </submittedName>
</protein>
<feature type="compositionally biased region" description="Basic and acidic residues" evidence="1">
    <location>
        <begin position="449"/>
        <end position="458"/>
    </location>
</feature>
<feature type="compositionally biased region" description="Basic and acidic residues" evidence="1">
    <location>
        <begin position="309"/>
        <end position="318"/>
    </location>
</feature>
<evidence type="ECO:0000256" key="1">
    <source>
        <dbReference type="SAM" id="MobiDB-lite"/>
    </source>
</evidence>
<feature type="compositionally biased region" description="Basic and acidic residues" evidence="1">
    <location>
        <begin position="92"/>
        <end position="112"/>
    </location>
</feature>
<feature type="compositionally biased region" description="Basic and acidic residues" evidence="1">
    <location>
        <begin position="131"/>
        <end position="158"/>
    </location>
</feature>
<feature type="compositionally biased region" description="Basic and acidic residues" evidence="1">
    <location>
        <begin position="413"/>
        <end position="427"/>
    </location>
</feature>
<keyword evidence="3" id="KW-1185">Reference proteome</keyword>
<gene>
    <name evidence="2" type="ORF">AB205_0177840</name>
</gene>
<feature type="compositionally biased region" description="Basic and acidic residues" evidence="1">
    <location>
        <begin position="46"/>
        <end position="63"/>
    </location>
</feature>
<evidence type="ECO:0000313" key="3">
    <source>
        <dbReference type="Proteomes" id="UP000228934"/>
    </source>
</evidence>
<accession>A0A2G9RNK0</accession>
<reference evidence="3" key="1">
    <citation type="journal article" date="2017" name="Nat. Commun.">
        <title>The North American bullfrog draft genome provides insight into hormonal regulation of long noncoding RNA.</title>
        <authorList>
            <person name="Hammond S.A."/>
            <person name="Warren R.L."/>
            <person name="Vandervalk B.P."/>
            <person name="Kucuk E."/>
            <person name="Khan H."/>
            <person name="Gibb E.A."/>
            <person name="Pandoh P."/>
            <person name="Kirk H."/>
            <person name="Zhao Y."/>
            <person name="Jones M."/>
            <person name="Mungall A.J."/>
            <person name="Coope R."/>
            <person name="Pleasance S."/>
            <person name="Moore R.A."/>
            <person name="Holt R.A."/>
            <person name="Round J.M."/>
            <person name="Ohora S."/>
            <person name="Walle B.V."/>
            <person name="Veldhoen N."/>
            <person name="Helbing C.C."/>
            <person name="Birol I."/>
        </authorList>
    </citation>
    <scope>NUCLEOTIDE SEQUENCE [LARGE SCALE GENOMIC DNA]</scope>
</reference>
<organism evidence="2 3">
    <name type="scientific">Aquarana catesbeiana</name>
    <name type="common">American bullfrog</name>
    <name type="synonym">Rana catesbeiana</name>
    <dbReference type="NCBI Taxonomy" id="8400"/>
    <lineage>
        <taxon>Eukaryota</taxon>
        <taxon>Metazoa</taxon>
        <taxon>Chordata</taxon>
        <taxon>Craniata</taxon>
        <taxon>Vertebrata</taxon>
        <taxon>Euteleostomi</taxon>
        <taxon>Amphibia</taxon>
        <taxon>Batrachia</taxon>
        <taxon>Anura</taxon>
        <taxon>Neobatrachia</taxon>
        <taxon>Ranoidea</taxon>
        <taxon>Ranidae</taxon>
        <taxon>Aquarana</taxon>
    </lineage>
</organism>
<feature type="compositionally biased region" description="Basic and acidic residues" evidence="1">
    <location>
        <begin position="19"/>
        <end position="29"/>
    </location>
</feature>
<dbReference type="AlphaFoldDB" id="A0A2G9RNK0"/>
<feature type="region of interest" description="Disordered" evidence="1">
    <location>
        <begin position="221"/>
        <end position="465"/>
    </location>
</feature>
<feature type="compositionally biased region" description="Basic and acidic residues" evidence="1">
    <location>
        <begin position="240"/>
        <end position="257"/>
    </location>
</feature>
<feature type="compositionally biased region" description="Basic and acidic residues" evidence="1">
    <location>
        <begin position="173"/>
        <end position="187"/>
    </location>
</feature>